<gene>
    <name evidence="1" type="ORF">CDAR_184411</name>
</gene>
<evidence type="ECO:0000313" key="1">
    <source>
        <dbReference type="EMBL" id="GIY56725.1"/>
    </source>
</evidence>
<proteinExistence type="predicted"/>
<dbReference type="EMBL" id="BPLQ01011219">
    <property type="protein sequence ID" value="GIY56725.1"/>
    <property type="molecule type" value="Genomic_DNA"/>
</dbReference>
<evidence type="ECO:0000313" key="2">
    <source>
        <dbReference type="Proteomes" id="UP001054837"/>
    </source>
</evidence>
<keyword evidence="2" id="KW-1185">Reference proteome</keyword>
<name>A0AAV4UFX3_9ARAC</name>
<protein>
    <recommendedName>
        <fullName evidence="3">Ribosomal protein L2</fullName>
    </recommendedName>
</protein>
<comment type="caution">
    <text evidence="1">The sequence shown here is derived from an EMBL/GenBank/DDBJ whole genome shotgun (WGS) entry which is preliminary data.</text>
</comment>
<accession>A0AAV4UFX3</accession>
<sequence length="133" mass="14807">MLDYFFTGRRKGTSERPLHKSRLFGKGNQKVLWAHPSSHAGHISTRETFRIKGVRARPGLSVTFGGKLHPPLLSAPLSLYIFIWTAKKLTSLFGLIAGILKSNSGEGPVIVHSRVNRRHQRRVEIDLQGSGGR</sequence>
<organism evidence="1 2">
    <name type="scientific">Caerostris darwini</name>
    <dbReference type="NCBI Taxonomy" id="1538125"/>
    <lineage>
        <taxon>Eukaryota</taxon>
        <taxon>Metazoa</taxon>
        <taxon>Ecdysozoa</taxon>
        <taxon>Arthropoda</taxon>
        <taxon>Chelicerata</taxon>
        <taxon>Arachnida</taxon>
        <taxon>Araneae</taxon>
        <taxon>Araneomorphae</taxon>
        <taxon>Entelegynae</taxon>
        <taxon>Araneoidea</taxon>
        <taxon>Araneidae</taxon>
        <taxon>Caerostris</taxon>
    </lineage>
</organism>
<reference evidence="1 2" key="1">
    <citation type="submission" date="2021-06" db="EMBL/GenBank/DDBJ databases">
        <title>Caerostris darwini draft genome.</title>
        <authorList>
            <person name="Kono N."/>
            <person name="Arakawa K."/>
        </authorList>
    </citation>
    <scope>NUCLEOTIDE SEQUENCE [LARGE SCALE GENOMIC DNA]</scope>
</reference>
<evidence type="ECO:0008006" key="3">
    <source>
        <dbReference type="Google" id="ProtNLM"/>
    </source>
</evidence>
<dbReference type="Proteomes" id="UP001054837">
    <property type="component" value="Unassembled WGS sequence"/>
</dbReference>
<dbReference type="AlphaFoldDB" id="A0AAV4UFX3"/>